<dbReference type="GO" id="GO:0016740">
    <property type="term" value="F:transferase activity"/>
    <property type="evidence" value="ECO:0007669"/>
    <property type="project" value="UniProtKB-KW"/>
</dbReference>
<keyword evidence="4" id="KW-0648">Protein biosynthesis</keyword>
<keyword evidence="2" id="KW-0547">Nucleotide-binding</keyword>
<dbReference type="GO" id="GO:0005524">
    <property type="term" value="F:ATP binding"/>
    <property type="evidence" value="ECO:0007669"/>
    <property type="project" value="UniProtKB-KW"/>
</dbReference>
<dbReference type="EMBL" id="AUZX01003690">
    <property type="protein sequence ID" value="EQD73225.1"/>
    <property type="molecule type" value="Genomic_DNA"/>
</dbReference>
<feature type="domain" description="Aspartyl/Glutamyl-tRNA(Gln) amidotransferase subunit B/E catalytic" evidence="5">
    <location>
        <begin position="1"/>
        <end position="46"/>
    </location>
</feature>
<dbReference type="AlphaFoldDB" id="T1CU97"/>
<evidence type="ECO:0000256" key="2">
    <source>
        <dbReference type="ARBA" id="ARBA00022741"/>
    </source>
</evidence>
<evidence type="ECO:0000256" key="1">
    <source>
        <dbReference type="ARBA" id="ARBA00022598"/>
    </source>
</evidence>
<proteinExistence type="predicted"/>
<gene>
    <name evidence="6" type="ORF">B1A_05056</name>
</gene>
<dbReference type="PANTHER" id="PTHR11659">
    <property type="entry name" value="GLUTAMYL-TRNA GLN AMIDOTRANSFERASE SUBUNIT B MITOCHONDRIAL AND PROKARYOTIC PET112-RELATED"/>
    <property type="match status" value="1"/>
</dbReference>
<evidence type="ECO:0000256" key="3">
    <source>
        <dbReference type="ARBA" id="ARBA00022840"/>
    </source>
</evidence>
<name>T1CU97_9ZZZZ</name>
<reference evidence="6" key="1">
    <citation type="submission" date="2013-08" db="EMBL/GenBank/DDBJ databases">
        <authorList>
            <person name="Mendez C."/>
            <person name="Richter M."/>
            <person name="Ferrer M."/>
            <person name="Sanchez J."/>
        </authorList>
    </citation>
    <scope>NUCLEOTIDE SEQUENCE</scope>
</reference>
<dbReference type="InterPro" id="IPR017959">
    <property type="entry name" value="Asn/Gln-tRNA_amidoTrfase_suB/E"/>
</dbReference>
<evidence type="ECO:0000259" key="5">
    <source>
        <dbReference type="Pfam" id="PF02934"/>
    </source>
</evidence>
<dbReference type="PANTHER" id="PTHR11659:SF0">
    <property type="entry name" value="GLUTAMYL-TRNA(GLN) AMIDOTRANSFERASE SUBUNIT B, MITOCHONDRIAL"/>
    <property type="match status" value="1"/>
</dbReference>
<dbReference type="Pfam" id="PF02934">
    <property type="entry name" value="GatB_N"/>
    <property type="match status" value="1"/>
</dbReference>
<evidence type="ECO:0000256" key="4">
    <source>
        <dbReference type="ARBA" id="ARBA00022917"/>
    </source>
</evidence>
<dbReference type="SUPFAM" id="SSF55931">
    <property type="entry name" value="Glutamine synthetase/guanido kinase"/>
    <property type="match status" value="1"/>
</dbReference>
<evidence type="ECO:0000313" key="6">
    <source>
        <dbReference type="EMBL" id="EQD73225.1"/>
    </source>
</evidence>
<dbReference type="InterPro" id="IPR014746">
    <property type="entry name" value="Gln_synth/guanido_kin_cat_dom"/>
</dbReference>
<comment type="caution">
    <text evidence="6">The sequence shown here is derived from an EMBL/GenBank/DDBJ whole genome shotgun (WGS) entry which is preliminary data.</text>
</comment>
<dbReference type="GO" id="GO:0006412">
    <property type="term" value="P:translation"/>
    <property type="evidence" value="ECO:0007669"/>
    <property type="project" value="UniProtKB-KW"/>
</dbReference>
<reference evidence="6" key="2">
    <citation type="journal article" date="2014" name="ISME J.">
        <title>Microbial stratification in low pH oxic and suboxic macroscopic growths along an acid mine drainage.</title>
        <authorList>
            <person name="Mendez-Garcia C."/>
            <person name="Mesa V."/>
            <person name="Sprenger R.R."/>
            <person name="Richter M."/>
            <person name="Diez M.S."/>
            <person name="Solano J."/>
            <person name="Bargiela R."/>
            <person name="Golyshina O.V."/>
            <person name="Manteca A."/>
            <person name="Ramos J.L."/>
            <person name="Gallego J.R."/>
            <person name="Llorente I."/>
            <person name="Martins Dos Santos V.A."/>
            <person name="Jensen O.N."/>
            <person name="Pelaez A.I."/>
            <person name="Sanchez J."/>
            <person name="Ferrer M."/>
        </authorList>
    </citation>
    <scope>NUCLEOTIDE SEQUENCE</scope>
</reference>
<dbReference type="GO" id="GO:0070681">
    <property type="term" value="P:glutaminyl-tRNAGln biosynthesis via transamidation"/>
    <property type="evidence" value="ECO:0007669"/>
    <property type="project" value="TreeGrafter"/>
</dbReference>
<organism evidence="6">
    <name type="scientific">mine drainage metagenome</name>
    <dbReference type="NCBI Taxonomy" id="410659"/>
    <lineage>
        <taxon>unclassified sequences</taxon>
        <taxon>metagenomes</taxon>
        <taxon>ecological metagenomes</taxon>
    </lineage>
</organism>
<dbReference type="InterPro" id="IPR006075">
    <property type="entry name" value="Asn/Gln-tRNA_Trfase_suB/E_cat"/>
</dbReference>
<protein>
    <submittedName>
        <fullName evidence="6">Protein containing Glutamyl-tRNA(Gln) amidotransferase, subunit B/E</fullName>
        <ecNumber evidence="6">6.3.5.-</ecNumber>
    </submittedName>
</protein>
<dbReference type="EC" id="6.3.5.-" evidence="6"/>
<keyword evidence="3" id="KW-0067">ATP-binding</keyword>
<accession>T1CU97</accession>
<feature type="non-terminal residue" evidence="6">
    <location>
        <position position="1"/>
    </location>
</feature>
<dbReference type="GO" id="GO:0050567">
    <property type="term" value="F:glutaminyl-tRNA synthase (glutamine-hydrolyzing) activity"/>
    <property type="evidence" value="ECO:0007669"/>
    <property type="project" value="TreeGrafter"/>
</dbReference>
<keyword evidence="6" id="KW-0808">Transferase</keyword>
<keyword evidence="1 6" id="KW-0436">Ligase</keyword>
<sequence length="58" mass="6523">CDANVSVRPFGQGDLSTRTEIKNLNSFRFVEQALAFEIDRQIRVREEGGDDRPGDPSL</sequence>